<dbReference type="AlphaFoldDB" id="A0A556ARU7"/>
<dbReference type="NCBIfam" id="TIGR02541">
    <property type="entry name" value="flagell_FlgJ"/>
    <property type="match status" value="1"/>
</dbReference>
<dbReference type="Pfam" id="PF01832">
    <property type="entry name" value="Glucosaminidase"/>
    <property type="match status" value="1"/>
</dbReference>
<dbReference type="GO" id="GO:0004040">
    <property type="term" value="F:amidase activity"/>
    <property type="evidence" value="ECO:0007669"/>
    <property type="project" value="InterPro"/>
</dbReference>
<proteinExistence type="inferred from homology"/>
<evidence type="ECO:0000256" key="9">
    <source>
        <dbReference type="ARBA" id="ARBA00023316"/>
    </source>
</evidence>
<comment type="similarity">
    <text evidence="3">In the N-terminal section; belongs to the FlgJ family.</text>
</comment>
<dbReference type="RefSeq" id="WP_143947963.1">
    <property type="nucleotide sequence ID" value="NZ_BAABMB010000002.1"/>
</dbReference>
<dbReference type="Gene3D" id="1.10.530.10">
    <property type="match status" value="2"/>
</dbReference>
<evidence type="ECO:0000256" key="6">
    <source>
        <dbReference type="ARBA" id="ARBA00022764"/>
    </source>
</evidence>
<dbReference type="InterPro" id="IPR002901">
    <property type="entry name" value="MGlyc_endo_b_GlcNAc-like_dom"/>
</dbReference>
<dbReference type="PANTHER" id="PTHR33308">
    <property type="entry name" value="PEPTIDOGLYCAN HYDROLASE FLGJ"/>
    <property type="match status" value="1"/>
</dbReference>
<keyword evidence="9" id="KW-0961">Cell wall biogenesis/degradation</keyword>
<protein>
    <recommendedName>
        <fullName evidence="5">Peptidoglycan hydrolase FlgJ</fullName>
    </recommendedName>
    <alternativeName>
        <fullName evidence="10">Muramidase FlgJ</fullName>
    </alternativeName>
</protein>
<keyword evidence="8" id="KW-0326">Glycosidase</keyword>
<evidence type="ECO:0000256" key="8">
    <source>
        <dbReference type="ARBA" id="ARBA00023295"/>
    </source>
</evidence>
<dbReference type="GO" id="GO:0044780">
    <property type="term" value="P:bacterial-type flagellum assembly"/>
    <property type="evidence" value="ECO:0007669"/>
    <property type="project" value="InterPro"/>
</dbReference>
<dbReference type="GO" id="GO:0042597">
    <property type="term" value="C:periplasmic space"/>
    <property type="evidence" value="ECO:0007669"/>
    <property type="project" value="UniProtKB-SubCell"/>
</dbReference>
<dbReference type="GO" id="GO:0071973">
    <property type="term" value="P:bacterial-type flagellum-dependent cell motility"/>
    <property type="evidence" value="ECO:0007669"/>
    <property type="project" value="TreeGrafter"/>
</dbReference>
<evidence type="ECO:0000256" key="4">
    <source>
        <dbReference type="ARBA" id="ARBA00007974"/>
    </source>
</evidence>
<comment type="caution">
    <text evidence="12">The sequence shown here is derived from an EMBL/GenBank/DDBJ whole genome shotgun (WGS) entry which is preliminary data.</text>
</comment>
<evidence type="ECO:0000256" key="10">
    <source>
        <dbReference type="ARBA" id="ARBA00030835"/>
    </source>
</evidence>
<dbReference type="Pfam" id="PF10135">
    <property type="entry name" value="Rod-binding"/>
    <property type="match status" value="1"/>
</dbReference>
<keyword evidence="12" id="KW-0969">Cilium</keyword>
<comment type="similarity">
    <text evidence="4">In the C-terminal section; belongs to the glycosyl hydrolase 73 family.</text>
</comment>
<sequence>MTASSAGFVFDVSSLEGMRRRARETPNAAAAEVATQFEALFLQMAMQRMREATPKDGLFDSEQTRMMQSMLDEQMATHLASPGIGIAKALLRQMQRQGGADAAPVAAFSPLAAPDRVHATGGASSAPLGAARRVLDAVRTGAEFAASGARAIASVPAHVAAFVDKLGDAARQVAQRSGLPARLILAQAALESGWGQREIRLPDGGTSHNLFGIKATGGWKGEVANVMTTEYVDGVPRKVRQPFRAYGSYEEALTDYARLLTESERYRGVREARNEFEAARRVQAAGYATDPAYADKLIGLMRQMPA</sequence>
<accession>A0A556ARU7</accession>
<feature type="domain" description="Mannosyl-glycoprotein endo-beta-N-acetylglucosamidase-like" evidence="11">
    <location>
        <begin position="152"/>
        <end position="305"/>
    </location>
</feature>
<dbReference type="InterPro" id="IPR023346">
    <property type="entry name" value="Lysozyme-like_dom_sf"/>
</dbReference>
<dbReference type="InterPro" id="IPR019301">
    <property type="entry name" value="Flagellar_prot_FlgJ_N"/>
</dbReference>
<dbReference type="PRINTS" id="PR01002">
    <property type="entry name" value="FLGFLGJ"/>
</dbReference>
<keyword evidence="12" id="KW-0282">Flagellum</keyword>
<dbReference type="InterPro" id="IPR051056">
    <property type="entry name" value="Glycosyl_Hydrolase_73"/>
</dbReference>
<evidence type="ECO:0000259" key="11">
    <source>
        <dbReference type="SMART" id="SM00047"/>
    </source>
</evidence>
<evidence type="ECO:0000256" key="2">
    <source>
        <dbReference type="ARBA" id="ARBA00004418"/>
    </source>
</evidence>
<keyword evidence="6" id="KW-0574">Periplasm</keyword>
<dbReference type="SMART" id="SM00047">
    <property type="entry name" value="LYZ2"/>
    <property type="match status" value="1"/>
</dbReference>
<reference evidence="12 13" key="1">
    <citation type="submission" date="2019-07" db="EMBL/GenBank/DDBJ databases">
        <title>Qingshengfaniella alkalisoli gen. nov., sp. nov., isolated from saline soil.</title>
        <authorList>
            <person name="Xu L."/>
            <person name="Huang X.-X."/>
            <person name="Sun J.-Q."/>
        </authorList>
    </citation>
    <scope>NUCLEOTIDE SEQUENCE [LARGE SCALE GENOMIC DNA]</scope>
    <source>
        <strain evidence="12 13">DSM 27279</strain>
    </source>
</reference>
<comment type="function">
    <text evidence="1">Flagellum-specific muramidase which hydrolyzes the peptidoglycan layer to assemble the rod structure in the periplasmic space.</text>
</comment>
<evidence type="ECO:0000313" key="13">
    <source>
        <dbReference type="Proteomes" id="UP000318405"/>
    </source>
</evidence>
<dbReference type="EMBL" id="VLTJ01000020">
    <property type="protein sequence ID" value="TSH95674.1"/>
    <property type="molecule type" value="Genomic_DNA"/>
</dbReference>
<dbReference type="SUPFAM" id="SSF53955">
    <property type="entry name" value="Lysozyme-like"/>
    <property type="match status" value="1"/>
</dbReference>
<dbReference type="OrthoDB" id="289937at2"/>
<evidence type="ECO:0000256" key="3">
    <source>
        <dbReference type="ARBA" id="ARBA00006880"/>
    </source>
</evidence>
<evidence type="ECO:0000256" key="5">
    <source>
        <dbReference type="ARBA" id="ARBA00013433"/>
    </source>
</evidence>
<comment type="subcellular location">
    <subcellularLocation>
        <location evidence="2">Periplasm</location>
    </subcellularLocation>
</comment>
<dbReference type="GO" id="GO:0071555">
    <property type="term" value="P:cell wall organization"/>
    <property type="evidence" value="ECO:0007669"/>
    <property type="project" value="UniProtKB-KW"/>
</dbReference>
<dbReference type="Proteomes" id="UP000318405">
    <property type="component" value="Unassembled WGS sequence"/>
</dbReference>
<keyword evidence="13" id="KW-1185">Reference proteome</keyword>
<evidence type="ECO:0000256" key="1">
    <source>
        <dbReference type="ARBA" id="ARBA00002954"/>
    </source>
</evidence>
<organism evidence="12 13">
    <name type="scientific">Verticiella sediminum</name>
    <dbReference type="NCBI Taxonomy" id="1247510"/>
    <lineage>
        <taxon>Bacteria</taxon>
        <taxon>Pseudomonadati</taxon>
        <taxon>Pseudomonadota</taxon>
        <taxon>Betaproteobacteria</taxon>
        <taxon>Burkholderiales</taxon>
        <taxon>Alcaligenaceae</taxon>
        <taxon>Verticiella</taxon>
    </lineage>
</organism>
<keyword evidence="12" id="KW-0966">Cell projection</keyword>
<evidence type="ECO:0000313" key="12">
    <source>
        <dbReference type="EMBL" id="TSH95674.1"/>
    </source>
</evidence>
<dbReference type="Gene3D" id="2.10.70.40">
    <property type="entry name" value="peptidoglycan hydrolase"/>
    <property type="match status" value="1"/>
</dbReference>
<name>A0A556ARU7_9BURK</name>
<evidence type="ECO:0000256" key="7">
    <source>
        <dbReference type="ARBA" id="ARBA00022801"/>
    </source>
</evidence>
<gene>
    <name evidence="12" type="primary">flgJ</name>
    <name evidence="12" type="ORF">FOZ76_09750</name>
</gene>
<dbReference type="GO" id="GO:0016798">
    <property type="term" value="F:hydrolase activity, acting on glycosyl bonds"/>
    <property type="evidence" value="ECO:0007669"/>
    <property type="project" value="UniProtKB-KW"/>
</dbReference>
<dbReference type="InterPro" id="IPR013377">
    <property type="entry name" value="FlgJ"/>
</dbReference>
<keyword evidence="7 12" id="KW-0378">Hydrolase</keyword>
<dbReference type="PANTHER" id="PTHR33308:SF9">
    <property type="entry name" value="PEPTIDOGLYCAN HYDROLASE FLGJ"/>
    <property type="match status" value="1"/>
</dbReference>